<accession>A0A9X4NVS3</accession>
<dbReference type="Proteomes" id="UP001152876">
    <property type="component" value="Unassembled WGS sequence"/>
</dbReference>
<name>A0A9X4NVS3_9BURK</name>
<reference evidence="1" key="1">
    <citation type="submission" date="2013-01" db="EMBL/GenBank/DDBJ databases">
        <title>Genome draft of Hydrogenophaga taeniospiralis 2K1.</title>
        <authorList>
            <person name="Gomila M."/>
            <person name="Lalucat J."/>
        </authorList>
    </citation>
    <scope>NUCLEOTIDE SEQUENCE</scope>
    <source>
        <strain evidence="1">CCUG 15921</strain>
    </source>
</reference>
<gene>
    <name evidence="1" type="ORF">H010_20606</name>
</gene>
<sequence length="269" mass="28294">MTITSPQADIAEGTAQSIADFEPRRFGNVVLCVGPVGVAWPSDMELLERLMRPVAKAADLVQGAAAWSWARAASVLAAAAALATGGAFGAVALHHKLTPKVDVVPEPLPSQVARAVSEVGMEDVSVQAVGERVRVEGLLKDSAEVLLLRQQLARFPSELIEHKYAAASEIAQSVSDALDTPGLVVSYRGQGVFEVSGRAMYLDKVRAAANRIATDLAPLVRGIEVAASESPAPDTVPVGAMLSTEGLKYVQTRDGAKHLSLSPEPTWAR</sequence>
<comment type="caution">
    <text evidence="1">The sequence shown here is derived from an EMBL/GenBank/DDBJ whole genome shotgun (WGS) entry which is preliminary data.</text>
</comment>
<keyword evidence="2" id="KW-1185">Reference proteome</keyword>
<evidence type="ECO:0000313" key="2">
    <source>
        <dbReference type="Proteomes" id="UP001152876"/>
    </source>
</evidence>
<dbReference type="AlphaFoldDB" id="A0A9X4NVS3"/>
<organism evidence="1 2">
    <name type="scientific">Hydrogenophaga taeniospiralis CCUG 15921</name>
    <dbReference type="NCBI Taxonomy" id="1281780"/>
    <lineage>
        <taxon>Bacteria</taxon>
        <taxon>Pseudomonadati</taxon>
        <taxon>Pseudomonadota</taxon>
        <taxon>Betaproteobacteria</taxon>
        <taxon>Burkholderiales</taxon>
        <taxon>Comamonadaceae</taxon>
        <taxon>Hydrogenophaga</taxon>
    </lineage>
</organism>
<dbReference type="EMBL" id="AOGK01000024">
    <property type="protein sequence ID" value="MDG5977669.1"/>
    <property type="molecule type" value="Genomic_DNA"/>
</dbReference>
<evidence type="ECO:0000313" key="1">
    <source>
        <dbReference type="EMBL" id="MDG5977669.1"/>
    </source>
</evidence>
<proteinExistence type="predicted"/>
<protein>
    <submittedName>
        <fullName evidence="1">Secretion-associated protein</fullName>
    </submittedName>
</protein>